<dbReference type="PANTHER" id="PTHR36617:SF5">
    <property type="entry name" value="OS05G0421675 PROTEIN"/>
    <property type="match status" value="1"/>
</dbReference>
<dbReference type="PANTHER" id="PTHR36617">
    <property type="entry name" value="PROTEIN, PUTATIVE-RELATED"/>
    <property type="match status" value="1"/>
</dbReference>
<keyword evidence="2" id="KW-1185">Reference proteome</keyword>
<evidence type="ECO:0000313" key="1">
    <source>
        <dbReference type="EMBL" id="KAF7154517.1"/>
    </source>
</evidence>
<reference evidence="1" key="1">
    <citation type="submission" date="2019-11" db="EMBL/GenBank/DDBJ databases">
        <authorList>
            <person name="Liu Y."/>
            <person name="Hou J."/>
            <person name="Li T.-Q."/>
            <person name="Guan C.-H."/>
            <person name="Wu X."/>
            <person name="Wu H.-Z."/>
            <person name="Ling F."/>
            <person name="Zhang R."/>
            <person name="Shi X.-G."/>
            <person name="Ren J.-P."/>
            <person name="Chen E.-F."/>
            <person name="Sun J.-M."/>
        </authorList>
    </citation>
    <scope>NUCLEOTIDE SEQUENCE</scope>
    <source>
        <strain evidence="1">Adult_tree_wgs_1</strain>
        <tissue evidence="1">Leaves</tissue>
    </source>
</reference>
<organism evidence="1 2">
    <name type="scientific">Rhododendron simsii</name>
    <name type="common">Sims's rhododendron</name>
    <dbReference type="NCBI Taxonomy" id="118357"/>
    <lineage>
        <taxon>Eukaryota</taxon>
        <taxon>Viridiplantae</taxon>
        <taxon>Streptophyta</taxon>
        <taxon>Embryophyta</taxon>
        <taxon>Tracheophyta</taxon>
        <taxon>Spermatophyta</taxon>
        <taxon>Magnoliopsida</taxon>
        <taxon>eudicotyledons</taxon>
        <taxon>Gunneridae</taxon>
        <taxon>Pentapetalae</taxon>
        <taxon>asterids</taxon>
        <taxon>Ericales</taxon>
        <taxon>Ericaceae</taxon>
        <taxon>Ericoideae</taxon>
        <taxon>Rhodoreae</taxon>
        <taxon>Rhododendron</taxon>
    </lineage>
</organism>
<name>A0A834HJI1_RHOSS</name>
<proteinExistence type="predicted"/>
<dbReference type="EMBL" id="WJXA01000001">
    <property type="protein sequence ID" value="KAF7154517.1"/>
    <property type="molecule type" value="Genomic_DNA"/>
</dbReference>
<accession>A0A834HJI1</accession>
<sequence>MGDCIIQGFTFKVNSGTSVKFWKHKWLGEESLQSVFPTLYRISAQKEAMIADMVNNQNQDSWKFQFTRRLRDWERDQLQYLGLLLSVVQLQDSSDDCLQWKWRSIGIVLDALLLKDGFEGFEDLISSILLSPRPKRSEADAVVWLVIQDVMLRQLILKDELRPAKGSM</sequence>
<dbReference type="AlphaFoldDB" id="A0A834HJI1"/>
<dbReference type="OrthoDB" id="1752009at2759"/>
<comment type="caution">
    <text evidence="1">The sequence shown here is derived from an EMBL/GenBank/DDBJ whole genome shotgun (WGS) entry which is preliminary data.</text>
</comment>
<dbReference type="Proteomes" id="UP000626092">
    <property type="component" value="Unassembled WGS sequence"/>
</dbReference>
<gene>
    <name evidence="1" type="ORF">RHSIM_Rhsim01G0163900</name>
</gene>
<evidence type="ECO:0000313" key="2">
    <source>
        <dbReference type="Proteomes" id="UP000626092"/>
    </source>
</evidence>
<protein>
    <submittedName>
        <fullName evidence="1">Uncharacterized protein</fullName>
    </submittedName>
</protein>